<dbReference type="GO" id="GO:0003723">
    <property type="term" value="F:RNA binding"/>
    <property type="evidence" value="ECO:0007669"/>
    <property type="project" value="InterPro"/>
</dbReference>
<dbReference type="NCBIfam" id="TIGR00451">
    <property type="entry name" value="unchar_dom_2"/>
    <property type="match status" value="1"/>
</dbReference>
<proteinExistence type="predicted"/>
<protein>
    <recommendedName>
        <fullName evidence="3">SUI1 domain-containing protein</fullName>
    </recommendedName>
</protein>
<dbReference type="InterPro" id="IPR048248">
    <property type="entry name" value="PUA_eIF2d-like"/>
</dbReference>
<dbReference type="EMBL" id="CP063136">
    <property type="protein sequence ID" value="QOU21080.1"/>
    <property type="molecule type" value="Genomic_DNA"/>
</dbReference>
<dbReference type="Proteomes" id="UP000663131">
    <property type="component" value="Chromosome 8"/>
</dbReference>
<dbReference type="InterPro" id="IPR039759">
    <property type="entry name" value="eIF2D_SUI1"/>
</dbReference>
<dbReference type="Pfam" id="PF26292">
    <property type="entry name" value="PUA_elF2D"/>
    <property type="match status" value="1"/>
</dbReference>
<dbReference type="PANTHER" id="PTHR12217:SF4">
    <property type="entry name" value="EUKARYOTIC TRANSLATION INITIATION FACTOR 2D"/>
    <property type="match status" value="1"/>
</dbReference>
<dbReference type="InterPro" id="IPR041366">
    <property type="entry name" value="Pre-PUA"/>
</dbReference>
<dbReference type="InterPro" id="IPR004521">
    <property type="entry name" value="Uncharacterised_CHP00451"/>
</dbReference>
<sequence length="598" mass="68248">MFKKRPIIKSFSNLRNSERRKLVKATITDYTLPELSLSSKFLEQYLFPKVIEKAVFKTRTVAGTIYVDKNTGKPIWFETRDSKRLRPTLYTLWKSPYLLPIVHTPADVVKRLINGADLMIPGCIPPFDSELVEGALVSISAIESPKVIVAIGYCEVNLAGLTNVSTLSGRGVKIIHCYNDELFRIEQKLEPDPLPHDYDITLPVDKAKLLVLLQSQQSEDDDGSIEIFNNNKREHEINENKDELGGDNKTKHLNHSDDENGYQLSVEDVDDFFIRAVVSAIAQDKLELPMNISTFISAHVLENLPPVSSDIVNMKKTSWKKPLKFLQAMQSLKLLKLKGKGTNVMITEVAGKEHPKIANFEPYRTVKPKKNRTKNRENTVSPDSVINVFQFYSPRSCTREFFNKLDENFDQYYEAHDIHVFLDTYIRKFHLPLPSDRKIIRVDESLRNMGVKGERGNLVKRNCVYSMIMAHKANFQPYYKIENALLEENSITRTKGKLRKGFPPKINVGLELKIGRKVMTAISGLEPYDIEPQDLAAILKNKCSGSTTISKLDDSQAKVSVQGSHIQNVQEVLTKKYSIKESWINILGTRRIHNRMKR</sequence>
<dbReference type="GO" id="GO:0001731">
    <property type="term" value="P:formation of translation preinitiation complex"/>
    <property type="evidence" value="ECO:0007669"/>
    <property type="project" value="InterPro"/>
</dbReference>
<evidence type="ECO:0000313" key="4">
    <source>
        <dbReference type="EMBL" id="QOU21080.1"/>
    </source>
</evidence>
<dbReference type="GeneID" id="64572724"/>
<feature type="compositionally biased region" description="Basic and acidic residues" evidence="2">
    <location>
        <begin position="231"/>
        <end position="258"/>
    </location>
</feature>
<dbReference type="PANTHER" id="PTHR12217">
    <property type="entry name" value="EUKARYOTIC TRANSLATION INITIATION FACTOR 2D"/>
    <property type="match status" value="1"/>
</dbReference>
<dbReference type="InterPro" id="IPR015947">
    <property type="entry name" value="PUA-like_sf"/>
</dbReference>
<dbReference type="Gene3D" id="3.10.400.20">
    <property type="match status" value="1"/>
</dbReference>
<organism evidence="4 5">
    <name type="scientific">Dekkera bruxellensis</name>
    <name type="common">Brettanomyces custersii</name>
    <dbReference type="NCBI Taxonomy" id="5007"/>
    <lineage>
        <taxon>Eukaryota</taxon>
        <taxon>Fungi</taxon>
        <taxon>Dikarya</taxon>
        <taxon>Ascomycota</taxon>
        <taxon>Saccharomycotina</taxon>
        <taxon>Pichiomycetes</taxon>
        <taxon>Pichiales</taxon>
        <taxon>Pichiaceae</taxon>
        <taxon>Brettanomyces</taxon>
    </lineage>
</organism>
<dbReference type="InterPro" id="IPR057429">
    <property type="entry name" value="WH_eIF2D"/>
</dbReference>
<dbReference type="RefSeq" id="XP_041137573.1">
    <property type="nucleotide sequence ID" value="XM_041279359.1"/>
</dbReference>
<evidence type="ECO:0000256" key="2">
    <source>
        <dbReference type="SAM" id="MobiDB-lite"/>
    </source>
</evidence>
<dbReference type="Gene3D" id="3.30.780.10">
    <property type="entry name" value="SUI1-like domain"/>
    <property type="match status" value="1"/>
</dbReference>
<dbReference type="InterPro" id="IPR001950">
    <property type="entry name" value="SUI1"/>
</dbReference>
<name>A0A871RG95_DEKBR</name>
<dbReference type="KEGG" id="bbrx:BRETT_000799"/>
<dbReference type="Pfam" id="PF25304">
    <property type="entry name" value="WHD_eIF2D"/>
    <property type="match status" value="1"/>
</dbReference>
<dbReference type="Pfam" id="PF17832">
    <property type="entry name" value="Pre-PUA"/>
    <property type="match status" value="1"/>
</dbReference>
<feature type="domain" description="SUI1" evidence="3">
    <location>
        <begin position="506"/>
        <end position="577"/>
    </location>
</feature>
<dbReference type="CDD" id="cd11608">
    <property type="entry name" value="eIF2D_C"/>
    <property type="match status" value="1"/>
</dbReference>
<dbReference type="GO" id="GO:0003743">
    <property type="term" value="F:translation initiation factor activity"/>
    <property type="evidence" value="ECO:0007669"/>
    <property type="project" value="InterPro"/>
</dbReference>
<dbReference type="OrthoDB" id="199771at2759"/>
<accession>A0A871RG95</accession>
<dbReference type="AlphaFoldDB" id="A0A871RG95"/>
<dbReference type="SUPFAM" id="SSF55159">
    <property type="entry name" value="eIF1-like"/>
    <property type="match status" value="1"/>
</dbReference>
<dbReference type="InterPro" id="IPR039757">
    <property type="entry name" value="EIF2D"/>
</dbReference>
<dbReference type="SUPFAM" id="SSF88697">
    <property type="entry name" value="PUA domain-like"/>
    <property type="match status" value="1"/>
</dbReference>
<evidence type="ECO:0000313" key="5">
    <source>
        <dbReference type="Proteomes" id="UP000663131"/>
    </source>
</evidence>
<dbReference type="Pfam" id="PF01253">
    <property type="entry name" value="SUI1"/>
    <property type="match status" value="1"/>
</dbReference>
<evidence type="ECO:0000259" key="3">
    <source>
        <dbReference type="PROSITE" id="PS50296"/>
    </source>
</evidence>
<evidence type="ECO:0000256" key="1">
    <source>
        <dbReference type="ARBA" id="ARBA00022490"/>
    </source>
</evidence>
<feature type="region of interest" description="Disordered" evidence="2">
    <location>
        <begin position="230"/>
        <end position="259"/>
    </location>
</feature>
<reference evidence="4" key="1">
    <citation type="submission" date="2020-10" db="EMBL/GenBank/DDBJ databases">
        <authorList>
            <person name="Palmer J.M."/>
        </authorList>
    </citation>
    <scope>NUCLEOTIDE SEQUENCE</scope>
    <source>
        <strain evidence="4">UCD 2041</strain>
    </source>
</reference>
<dbReference type="PROSITE" id="PS50890">
    <property type="entry name" value="PUA"/>
    <property type="match status" value="1"/>
</dbReference>
<keyword evidence="1" id="KW-0963">Cytoplasm</keyword>
<dbReference type="InterPro" id="IPR036877">
    <property type="entry name" value="SUI1_dom_sf"/>
</dbReference>
<dbReference type="PROSITE" id="PS50296">
    <property type="entry name" value="SUI1"/>
    <property type="match status" value="1"/>
</dbReference>
<reference evidence="4" key="2">
    <citation type="journal article" name="BMC Genomics">
        <title>New genome assemblies reveal patterns of domestication and adaptation across Brettanomyces (Dekkera) species.</title>
        <authorList>
            <person name="Roach M.J."/>
            <person name="Borneman A.R."/>
        </authorList>
    </citation>
    <scope>NUCLEOTIDE SEQUENCE</scope>
    <source>
        <strain evidence="4">UCD 2041</strain>
    </source>
</reference>
<dbReference type="CDD" id="cd21156">
    <property type="entry name" value="PUA_eIF2d-like"/>
    <property type="match status" value="1"/>
</dbReference>
<gene>
    <name evidence="4" type="ORF">BRETT_000799</name>
</gene>